<reference evidence="2 3" key="1">
    <citation type="submission" date="2024-05" db="EMBL/GenBank/DDBJ databases">
        <title>A draft genome resource for the thread blight pathogen Marasmius tenuissimus strain MS-2.</title>
        <authorList>
            <person name="Yulfo-Soto G.E."/>
            <person name="Baruah I.K."/>
            <person name="Amoako-Attah I."/>
            <person name="Bukari Y."/>
            <person name="Meinhardt L.W."/>
            <person name="Bailey B.A."/>
            <person name="Cohen S.P."/>
        </authorList>
    </citation>
    <scope>NUCLEOTIDE SEQUENCE [LARGE SCALE GENOMIC DNA]</scope>
    <source>
        <strain evidence="2 3">MS-2</strain>
    </source>
</reference>
<feature type="region of interest" description="Disordered" evidence="1">
    <location>
        <begin position="302"/>
        <end position="321"/>
    </location>
</feature>
<gene>
    <name evidence="2" type="ORF">AAF712_014238</name>
</gene>
<keyword evidence="3" id="KW-1185">Reference proteome</keyword>
<dbReference type="Gene3D" id="3.80.10.10">
    <property type="entry name" value="Ribonuclease Inhibitor"/>
    <property type="match status" value="1"/>
</dbReference>
<accession>A0ABR2ZBN5</accession>
<protein>
    <recommendedName>
        <fullName evidence="4">F-box domain-containing protein</fullName>
    </recommendedName>
</protein>
<name>A0ABR2ZBN5_9AGAR</name>
<evidence type="ECO:0008006" key="4">
    <source>
        <dbReference type="Google" id="ProtNLM"/>
    </source>
</evidence>
<sequence>MPGVTELAWTPFFGHRECTISPTPSIIQFLQSFPALRRVEIYAQFLDVRSLEYFLANCGPVKELALHNFTLQHEPYQNGSWNSPSSYHLDTSHLDLSSLEHLVIDGESFTSEWVVDSLFTESRPEQLRALTVTSLYRDLPLLKSLPLINLFASSLEVLTVKTPSWTPESGPDPALEPFPSLRILTVSTDTTHVPTSRQYTIEEFLRIVQAENLTILELRAPVVGESGEVINALGDYNWKQLCGVISKRFPRLETLVLWFMLDGRIPRRRRTKLLTKVKKRIPRSYLDGKEMVRWSVENEFAGSCDSDCDVESESDSGSELE</sequence>
<dbReference type="EMBL" id="JBBXMP010000252">
    <property type="protein sequence ID" value="KAL0059061.1"/>
    <property type="molecule type" value="Genomic_DNA"/>
</dbReference>
<dbReference type="InterPro" id="IPR032675">
    <property type="entry name" value="LRR_dom_sf"/>
</dbReference>
<evidence type="ECO:0000313" key="2">
    <source>
        <dbReference type="EMBL" id="KAL0059061.1"/>
    </source>
</evidence>
<comment type="caution">
    <text evidence="2">The sequence shown here is derived from an EMBL/GenBank/DDBJ whole genome shotgun (WGS) entry which is preliminary data.</text>
</comment>
<feature type="compositionally biased region" description="Acidic residues" evidence="1">
    <location>
        <begin position="306"/>
        <end position="321"/>
    </location>
</feature>
<dbReference type="Proteomes" id="UP001437256">
    <property type="component" value="Unassembled WGS sequence"/>
</dbReference>
<organism evidence="2 3">
    <name type="scientific">Marasmius tenuissimus</name>
    <dbReference type="NCBI Taxonomy" id="585030"/>
    <lineage>
        <taxon>Eukaryota</taxon>
        <taxon>Fungi</taxon>
        <taxon>Dikarya</taxon>
        <taxon>Basidiomycota</taxon>
        <taxon>Agaricomycotina</taxon>
        <taxon>Agaricomycetes</taxon>
        <taxon>Agaricomycetidae</taxon>
        <taxon>Agaricales</taxon>
        <taxon>Marasmiineae</taxon>
        <taxon>Marasmiaceae</taxon>
        <taxon>Marasmius</taxon>
    </lineage>
</organism>
<dbReference type="SUPFAM" id="SSF52047">
    <property type="entry name" value="RNI-like"/>
    <property type="match status" value="1"/>
</dbReference>
<proteinExistence type="predicted"/>
<evidence type="ECO:0000313" key="3">
    <source>
        <dbReference type="Proteomes" id="UP001437256"/>
    </source>
</evidence>
<evidence type="ECO:0000256" key="1">
    <source>
        <dbReference type="SAM" id="MobiDB-lite"/>
    </source>
</evidence>